<comment type="caution">
    <text evidence="7">The sequence shown here is derived from an EMBL/GenBank/DDBJ whole genome shotgun (WGS) entry which is preliminary data.</text>
</comment>
<keyword evidence="2" id="KW-0418">Kinase</keyword>
<evidence type="ECO:0000313" key="7">
    <source>
        <dbReference type="EMBL" id="PZO46513.1"/>
    </source>
</evidence>
<keyword evidence="3" id="KW-0902">Two-component regulatory system</keyword>
<feature type="transmembrane region" description="Helical" evidence="5">
    <location>
        <begin position="77"/>
        <end position="96"/>
    </location>
</feature>
<dbReference type="GO" id="GO:0000155">
    <property type="term" value="F:phosphorelay sensor kinase activity"/>
    <property type="evidence" value="ECO:0007669"/>
    <property type="project" value="InterPro"/>
</dbReference>
<protein>
    <recommendedName>
        <fullName evidence="6">Signal transduction histidine kinase subgroup 3 dimerisation and phosphoacceptor domain-containing protein</fullName>
    </recommendedName>
</protein>
<feature type="domain" description="Signal transduction histidine kinase subgroup 3 dimerisation and phosphoacceptor" evidence="6">
    <location>
        <begin position="243"/>
        <end position="309"/>
    </location>
</feature>
<dbReference type="GO" id="GO:0016020">
    <property type="term" value="C:membrane"/>
    <property type="evidence" value="ECO:0007669"/>
    <property type="project" value="InterPro"/>
</dbReference>
<dbReference type="Pfam" id="PF07730">
    <property type="entry name" value="HisKA_3"/>
    <property type="match status" value="1"/>
</dbReference>
<feature type="transmembrane region" description="Helical" evidence="5">
    <location>
        <begin position="108"/>
        <end position="132"/>
    </location>
</feature>
<keyword evidence="4" id="KW-0175">Coiled coil</keyword>
<dbReference type="Gene3D" id="1.20.5.1930">
    <property type="match status" value="1"/>
</dbReference>
<name>A0A2W4WMX0_9CYAN</name>
<dbReference type="GO" id="GO:0046983">
    <property type="term" value="F:protein dimerization activity"/>
    <property type="evidence" value="ECO:0007669"/>
    <property type="project" value="InterPro"/>
</dbReference>
<organism evidence="7 8">
    <name type="scientific">Phormidesmis priestleyi</name>
    <dbReference type="NCBI Taxonomy" id="268141"/>
    <lineage>
        <taxon>Bacteria</taxon>
        <taxon>Bacillati</taxon>
        <taxon>Cyanobacteriota</taxon>
        <taxon>Cyanophyceae</taxon>
        <taxon>Leptolyngbyales</taxon>
        <taxon>Leptolyngbyaceae</taxon>
        <taxon>Phormidesmis</taxon>
    </lineage>
</organism>
<evidence type="ECO:0000256" key="2">
    <source>
        <dbReference type="ARBA" id="ARBA00022777"/>
    </source>
</evidence>
<dbReference type="Proteomes" id="UP000249794">
    <property type="component" value="Unassembled WGS sequence"/>
</dbReference>
<reference evidence="8" key="1">
    <citation type="submission" date="2018-04" db="EMBL/GenBank/DDBJ databases">
        <authorList>
            <person name="Cornet L."/>
        </authorList>
    </citation>
    <scope>NUCLEOTIDE SEQUENCE [LARGE SCALE GENOMIC DNA]</scope>
</reference>
<evidence type="ECO:0000256" key="4">
    <source>
        <dbReference type="SAM" id="Coils"/>
    </source>
</evidence>
<feature type="transmembrane region" description="Helical" evidence="5">
    <location>
        <begin position="138"/>
        <end position="162"/>
    </location>
</feature>
<evidence type="ECO:0000256" key="1">
    <source>
        <dbReference type="ARBA" id="ARBA00022679"/>
    </source>
</evidence>
<dbReference type="InterPro" id="IPR011712">
    <property type="entry name" value="Sig_transdc_His_kin_sub3_dim/P"/>
</dbReference>
<accession>A0A2W4WMX0</accession>
<keyword evidence="5" id="KW-1133">Transmembrane helix</keyword>
<keyword evidence="5" id="KW-0472">Membrane</keyword>
<dbReference type="AlphaFoldDB" id="A0A2W4WMX0"/>
<feature type="non-terminal residue" evidence="7">
    <location>
        <position position="337"/>
    </location>
</feature>
<gene>
    <name evidence="7" type="ORF">DCF15_20160</name>
</gene>
<dbReference type="EMBL" id="QBMP01000306">
    <property type="protein sequence ID" value="PZO46513.1"/>
    <property type="molecule type" value="Genomic_DNA"/>
</dbReference>
<feature type="coiled-coil region" evidence="4">
    <location>
        <begin position="214"/>
        <end position="245"/>
    </location>
</feature>
<dbReference type="PANTHER" id="PTHR24421">
    <property type="entry name" value="NITRATE/NITRITE SENSOR PROTEIN NARX-RELATED"/>
    <property type="match status" value="1"/>
</dbReference>
<reference evidence="7 8" key="2">
    <citation type="submission" date="2018-06" db="EMBL/GenBank/DDBJ databases">
        <title>Metagenomic assembly of (sub)arctic Cyanobacteria and their associated microbiome from non-axenic cultures.</title>
        <authorList>
            <person name="Baurain D."/>
        </authorList>
    </citation>
    <scope>NUCLEOTIDE SEQUENCE [LARGE SCALE GENOMIC DNA]</scope>
    <source>
        <strain evidence="7">ULC027bin1</strain>
    </source>
</reference>
<feature type="transmembrane region" description="Helical" evidence="5">
    <location>
        <begin position="27"/>
        <end position="44"/>
    </location>
</feature>
<proteinExistence type="predicted"/>
<evidence type="ECO:0000259" key="6">
    <source>
        <dbReference type="Pfam" id="PF07730"/>
    </source>
</evidence>
<evidence type="ECO:0000313" key="8">
    <source>
        <dbReference type="Proteomes" id="UP000249794"/>
    </source>
</evidence>
<evidence type="ECO:0000256" key="3">
    <source>
        <dbReference type="ARBA" id="ARBA00023012"/>
    </source>
</evidence>
<dbReference type="InterPro" id="IPR050482">
    <property type="entry name" value="Sensor_HK_TwoCompSys"/>
</dbReference>
<sequence length="337" mass="37406">MVSKFALSPYELADKQAIQLNNHPFRFLLYLEWGLLAVAIISTLEGPPARMASRMASRMARDIARDGPPPGWEQGPVMAIVPLLIFGVMGLYLPLSKLPRLGHTLGQILLILRASATVFDSGQIFPFVYLILVIRSCLMFGLVGRLMMTGVAFGLFLVGLQFRLRSLTGIGHRLPPPVQRRLFDLIMSFQLNFIVLFGLSLLLVVLLINALLTERQSQQRLQQANQNLRESAQAIEKLAMDQERTRIARDIHDSLGHSLTALNIQLESALKLWAKDPPRAQKFLAEAKRLGTQSLNEVRHSVAALRQDPLAGNTLEAAIAHLLQNLPHHPAHPAALS</sequence>
<keyword evidence="1" id="KW-0808">Transferase</keyword>
<feature type="transmembrane region" description="Helical" evidence="5">
    <location>
        <begin position="182"/>
        <end position="212"/>
    </location>
</feature>
<keyword evidence="5" id="KW-0812">Transmembrane</keyword>
<evidence type="ECO:0000256" key="5">
    <source>
        <dbReference type="SAM" id="Phobius"/>
    </source>
</evidence>